<accession>A0AAW0NM73</accession>
<dbReference type="AlphaFoldDB" id="A0AAW0NM73"/>
<feature type="region of interest" description="Disordered" evidence="2">
    <location>
        <begin position="1"/>
        <end position="116"/>
    </location>
</feature>
<evidence type="ECO:0000256" key="1">
    <source>
        <dbReference type="ARBA" id="ARBA00010311"/>
    </source>
</evidence>
<evidence type="ECO:0000256" key="2">
    <source>
        <dbReference type="SAM" id="MobiDB-lite"/>
    </source>
</evidence>
<comment type="similarity">
    <text evidence="1">Belongs to the FAM178 family.</text>
</comment>
<reference evidence="5" key="1">
    <citation type="submission" date="2024-04" db="EMBL/GenBank/DDBJ databases">
        <title>Salinicola lusitanus LLJ914,a marine bacterium isolated from the Okinawa Trough.</title>
        <authorList>
            <person name="Li J."/>
        </authorList>
    </citation>
    <scope>NUCLEOTIDE SEQUENCE [LARGE SCALE GENOMIC DNA]</scope>
</reference>
<feature type="domain" description="Coiled-coil SMC6 And NSE5 INteracting (CANIN)" evidence="3">
    <location>
        <begin position="197"/>
        <end position="562"/>
    </location>
</feature>
<feature type="compositionally biased region" description="Low complexity" evidence="2">
    <location>
        <begin position="865"/>
        <end position="874"/>
    </location>
</feature>
<evidence type="ECO:0000313" key="4">
    <source>
        <dbReference type="EMBL" id="KAK7901354.1"/>
    </source>
</evidence>
<evidence type="ECO:0000259" key="3">
    <source>
        <dbReference type="Pfam" id="PF14816"/>
    </source>
</evidence>
<comment type="caution">
    <text evidence="4">The sequence shown here is derived from an EMBL/GenBank/DDBJ whole genome shotgun (WGS) entry which is preliminary data.</text>
</comment>
<feature type="compositionally biased region" description="Basic and acidic residues" evidence="2">
    <location>
        <begin position="832"/>
        <end position="843"/>
    </location>
</feature>
<name>A0AAW0NM73_9GOBI</name>
<evidence type="ECO:0000313" key="5">
    <source>
        <dbReference type="Proteomes" id="UP001460270"/>
    </source>
</evidence>
<dbReference type="InterPro" id="IPR044276">
    <property type="entry name" value="CANIN_dom"/>
</dbReference>
<dbReference type="PANTHER" id="PTHR16046:SF9">
    <property type="entry name" value="SMC5-SMC6 COMPLEX LOCALIZATION FACTOR PROTEIN 2"/>
    <property type="match status" value="1"/>
</dbReference>
<dbReference type="InterPro" id="IPR026161">
    <property type="entry name" value="FAM178"/>
</dbReference>
<keyword evidence="5" id="KW-1185">Reference proteome</keyword>
<feature type="compositionally biased region" description="Polar residues" evidence="2">
    <location>
        <begin position="1"/>
        <end position="19"/>
    </location>
</feature>
<organism evidence="4 5">
    <name type="scientific">Mugilogobius chulae</name>
    <name type="common">yellowstripe goby</name>
    <dbReference type="NCBI Taxonomy" id="88201"/>
    <lineage>
        <taxon>Eukaryota</taxon>
        <taxon>Metazoa</taxon>
        <taxon>Chordata</taxon>
        <taxon>Craniata</taxon>
        <taxon>Vertebrata</taxon>
        <taxon>Euteleostomi</taxon>
        <taxon>Actinopterygii</taxon>
        <taxon>Neopterygii</taxon>
        <taxon>Teleostei</taxon>
        <taxon>Neoteleostei</taxon>
        <taxon>Acanthomorphata</taxon>
        <taxon>Gobiaria</taxon>
        <taxon>Gobiiformes</taxon>
        <taxon>Gobioidei</taxon>
        <taxon>Gobiidae</taxon>
        <taxon>Gobionellinae</taxon>
        <taxon>Mugilogobius</taxon>
    </lineage>
</organism>
<protein>
    <recommendedName>
        <fullName evidence="3">Coiled-coil SMC6 And NSE5 INteracting (CANIN) domain-containing protein</fullName>
    </recommendedName>
</protein>
<proteinExistence type="inferred from homology"/>
<feature type="compositionally biased region" description="Basic and acidic residues" evidence="2">
    <location>
        <begin position="767"/>
        <end position="779"/>
    </location>
</feature>
<feature type="compositionally biased region" description="Low complexity" evidence="2">
    <location>
        <begin position="65"/>
        <end position="75"/>
    </location>
</feature>
<dbReference type="Proteomes" id="UP001460270">
    <property type="component" value="Unassembled WGS sequence"/>
</dbReference>
<dbReference type="Pfam" id="PF14816">
    <property type="entry name" value="CANIN"/>
    <property type="match status" value="1"/>
</dbReference>
<feature type="compositionally biased region" description="Polar residues" evidence="2">
    <location>
        <begin position="91"/>
        <end position="111"/>
    </location>
</feature>
<dbReference type="EMBL" id="JBBPFD010000013">
    <property type="protein sequence ID" value="KAK7901354.1"/>
    <property type="molecule type" value="Genomic_DNA"/>
</dbReference>
<feature type="region of interest" description="Disordered" evidence="2">
    <location>
        <begin position="167"/>
        <end position="191"/>
    </location>
</feature>
<gene>
    <name evidence="4" type="ORF">WMY93_018123</name>
</gene>
<feature type="region of interest" description="Disordered" evidence="2">
    <location>
        <begin position="830"/>
        <end position="874"/>
    </location>
</feature>
<dbReference type="PANTHER" id="PTHR16046">
    <property type="entry name" value="SMC5-SMC6 COMPLEX LOCALIZATION FACTOR 2"/>
    <property type="match status" value="1"/>
</dbReference>
<feature type="region of interest" description="Disordered" evidence="2">
    <location>
        <begin position="752"/>
        <end position="785"/>
    </location>
</feature>
<sequence length="874" mass="99146">MDLSCNKSADKPSTGSSSGRKLHRPKKPLISDDINDLFTPDPVCIVNSGQKTPKVRPDEKAQIINNNSGSSSVSSQAQTPVPKVFPKEKTSSPSISTAKASNQNIPDTYSHGTVRESKEGEKKVICEDSLDLDLELDLDIDFEPQSISSSDSDNDQLVSLQEIMAKKKPPDTPEKGAFSEPSTPGLDSHKRVHNTLSTTKTANYKNNLDQMLKEITTMKKAKETETELITACQEDLLRIAEFEEAEMNQEEPLSAEHQEILQRYSLLSSAIREVPPGHEVFNLEKFGRIFNQETLQLRQCSLNPKETAQKTLLWSSHAQFKLYVSIGLFQEAYECSPCPVQITRFLFKMMCVHDDHMLSVKIQQILVDIAYIAATQILNGSQTFRVWVPSVADVSLVLMNMGVPLVALFPLEDLQPPFTEGDLLENVYIKSENPSYQTPSAFPEHNCNNMFKYLDCCLGLCPRFYSDNELLLLLTALCTVSLESCFILQASFGLEPLFYKLLNNIRRWDDMMPKICKALTSLTDDHHNMCHLVQLLPEHTRGKNLRRHLSLSMISKLLDGKCVYKPKTKELQLCDLRLYLWRMKPSSLLSSILRSSNHGHTEEEDMVSFDQQAYYLCYSLLTLTNEATNVQFFPPHQKEHLLFLCSELERHVKCHIRESEKCLYRSKVKDLVARIYTKWQMLLQKTRPLNGKLYDYWQPLQADLGGSQDINEIESSQEAPGQNVSDGEEDKLMEDGDKMEDDVVDLTHDLTEEEVTQNEDPGCTLLDETRQTTDDAPEKVDEDLTEEMREDGDLDQFVVKDDEEGNVLEKADCTFEMETEFDACTLEDDPCEEIHSNTEHTSEEPPSPHCENTQSHTEAGHRTDTALLTLLQTT</sequence>